<dbReference type="SUPFAM" id="SSF55797">
    <property type="entry name" value="PR-1-like"/>
    <property type="match status" value="1"/>
</dbReference>
<dbReference type="Pfam" id="PF00188">
    <property type="entry name" value="CAP"/>
    <property type="match status" value="1"/>
</dbReference>
<comment type="subcellular location">
    <subcellularLocation>
        <location evidence="1">Membrane</location>
    </subcellularLocation>
</comment>
<dbReference type="InterPro" id="IPR002413">
    <property type="entry name" value="V5_allergen-like"/>
</dbReference>
<evidence type="ECO:0000256" key="6">
    <source>
        <dbReference type="SAM" id="SignalP"/>
    </source>
</evidence>
<dbReference type="PANTHER" id="PTHR10334">
    <property type="entry name" value="CYSTEINE-RICH SECRETORY PROTEIN-RELATED"/>
    <property type="match status" value="1"/>
</dbReference>
<proteinExistence type="inferred from homology"/>
<dbReference type="GeneID" id="110303634"/>
<dbReference type="SMART" id="SM00198">
    <property type="entry name" value="SCP"/>
    <property type="match status" value="1"/>
</dbReference>
<dbReference type="KEGG" id="mcal:110303634"/>
<dbReference type="FunFam" id="3.40.33.10:FF:000008">
    <property type="entry name" value="GLI pathogenesis-related 1 (Glioma)"/>
    <property type="match status" value="1"/>
</dbReference>
<keyword evidence="4 5" id="KW-0472">Membrane</keyword>
<name>A0A6P5QKG3_MUSCR</name>
<protein>
    <submittedName>
        <fullName evidence="9">Glioma pathogenesis-related protein 1</fullName>
    </submittedName>
</protein>
<evidence type="ECO:0000256" key="4">
    <source>
        <dbReference type="ARBA" id="ARBA00023136"/>
    </source>
</evidence>
<keyword evidence="8" id="KW-1185">Reference proteome</keyword>
<dbReference type="Proteomes" id="UP000515126">
    <property type="component" value="Chromosome 10"/>
</dbReference>
<feature type="transmembrane region" description="Helical" evidence="5">
    <location>
        <begin position="225"/>
        <end position="244"/>
    </location>
</feature>
<evidence type="ECO:0000313" key="9">
    <source>
        <dbReference type="RefSeq" id="XP_021030449.1"/>
    </source>
</evidence>
<feature type="domain" description="SCP" evidence="7">
    <location>
        <begin position="32"/>
        <end position="172"/>
    </location>
</feature>
<evidence type="ECO:0000256" key="5">
    <source>
        <dbReference type="SAM" id="Phobius"/>
    </source>
</evidence>
<evidence type="ECO:0000256" key="2">
    <source>
        <dbReference type="ARBA" id="ARBA00009923"/>
    </source>
</evidence>
<dbReference type="PROSITE" id="PS01009">
    <property type="entry name" value="CRISP_1"/>
    <property type="match status" value="1"/>
</dbReference>
<sequence length="255" mass="29147">MQAILAVMVWMASSVSSSSFTESTLPDITNEDFIKECVQVHNQLRSKVSPPARNMLYMSWDPKLAQIAKAWTKSCVFKHNPQLHSRIHPNFTALGENIWLGSLSIFSVSSAISAWYEEIKHYDFSTRKCRHVCGHYTQVVWADSYKLGCAVQLCPNGANFICNYGPAGNYPTWPYKQGATCSDCPKDDKCLNSLCINPRRDEVSRYYSVDYPDWPIYLRNRYTSLFLIAKSVLLLLSVIITIWVKHKYPNLVLLD</sequence>
<keyword evidence="5" id="KW-1133">Transmembrane helix</keyword>
<dbReference type="InterPro" id="IPR014044">
    <property type="entry name" value="CAP_dom"/>
</dbReference>
<dbReference type="GO" id="GO:0016020">
    <property type="term" value="C:membrane"/>
    <property type="evidence" value="ECO:0007669"/>
    <property type="project" value="UniProtKB-SubCell"/>
</dbReference>
<evidence type="ECO:0000259" key="7">
    <source>
        <dbReference type="SMART" id="SM00198"/>
    </source>
</evidence>
<dbReference type="InterPro" id="IPR001283">
    <property type="entry name" value="CRISP-related"/>
</dbReference>
<organism evidence="8 9">
    <name type="scientific">Mus caroli</name>
    <name type="common">Ryukyu mouse</name>
    <name type="synonym">Ricefield mouse</name>
    <dbReference type="NCBI Taxonomy" id="10089"/>
    <lineage>
        <taxon>Eukaryota</taxon>
        <taxon>Metazoa</taxon>
        <taxon>Chordata</taxon>
        <taxon>Craniata</taxon>
        <taxon>Vertebrata</taxon>
        <taxon>Euteleostomi</taxon>
        <taxon>Mammalia</taxon>
        <taxon>Eutheria</taxon>
        <taxon>Euarchontoglires</taxon>
        <taxon>Glires</taxon>
        <taxon>Rodentia</taxon>
        <taxon>Myomorpha</taxon>
        <taxon>Muroidea</taxon>
        <taxon>Muridae</taxon>
        <taxon>Murinae</taxon>
        <taxon>Mus</taxon>
        <taxon>Mus</taxon>
    </lineage>
</organism>
<dbReference type="Gene3D" id="3.40.33.10">
    <property type="entry name" value="CAP"/>
    <property type="match status" value="1"/>
</dbReference>
<dbReference type="InterPro" id="IPR035940">
    <property type="entry name" value="CAP_sf"/>
</dbReference>
<dbReference type="PRINTS" id="PR00837">
    <property type="entry name" value="V5TPXLIKE"/>
</dbReference>
<dbReference type="AlphaFoldDB" id="A0A6P5QKG3"/>
<evidence type="ECO:0000256" key="1">
    <source>
        <dbReference type="ARBA" id="ARBA00004370"/>
    </source>
</evidence>
<evidence type="ECO:0000313" key="8">
    <source>
        <dbReference type="Proteomes" id="UP000515126"/>
    </source>
</evidence>
<reference evidence="9" key="1">
    <citation type="submission" date="2025-08" db="UniProtKB">
        <authorList>
            <consortium name="RefSeq"/>
        </authorList>
    </citation>
    <scope>IDENTIFICATION</scope>
</reference>
<feature type="chain" id="PRO_5028085670" evidence="6">
    <location>
        <begin position="18"/>
        <end position="255"/>
    </location>
</feature>
<gene>
    <name evidence="9" type="primary">Glipr1</name>
</gene>
<accession>A0A6P5QKG3</accession>
<evidence type="ECO:0000256" key="3">
    <source>
        <dbReference type="ARBA" id="ARBA00022729"/>
    </source>
</evidence>
<dbReference type="RefSeq" id="XP_021030449.1">
    <property type="nucleotide sequence ID" value="XM_021174790.1"/>
</dbReference>
<dbReference type="InterPro" id="IPR018244">
    <property type="entry name" value="Allrgn_V5/Tpx1_CS"/>
</dbReference>
<dbReference type="CTD" id="11010"/>
<keyword evidence="3 6" id="KW-0732">Signal</keyword>
<feature type="signal peptide" evidence="6">
    <location>
        <begin position="1"/>
        <end position="17"/>
    </location>
</feature>
<dbReference type="PRINTS" id="PR00838">
    <property type="entry name" value="V5ALLERGEN"/>
</dbReference>
<comment type="similarity">
    <text evidence="2">Belongs to the CRISP family.</text>
</comment>
<dbReference type="GO" id="GO:0005576">
    <property type="term" value="C:extracellular region"/>
    <property type="evidence" value="ECO:0007669"/>
    <property type="project" value="InterPro"/>
</dbReference>
<keyword evidence="5" id="KW-0812">Transmembrane</keyword>